<accession>A0A517XXI9</accession>
<gene>
    <name evidence="2" type="primary">merP</name>
    <name evidence="2" type="ORF">ETAA1_42050</name>
</gene>
<feature type="domain" description="HMA" evidence="1">
    <location>
        <begin position="34"/>
        <end position="103"/>
    </location>
</feature>
<evidence type="ECO:0000259" key="1">
    <source>
        <dbReference type="PROSITE" id="PS50846"/>
    </source>
</evidence>
<evidence type="ECO:0000313" key="3">
    <source>
        <dbReference type="Proteomes" id="UP000319576"/>
    </source>
</evidence>
<dbReference type="Pfam" id="PF00403">
    <property type="entry name" value="HMA"/>
    <property type="match status" value="1"/>
</dbReference>
<dbReference type="EMBL" id="CP036273">
    <property type="protein sequence ID" value="QDU22228.1"/>
    <property type="molecule type" value="Genomic_DNA"/>
</dbReference>
<dbReference type="SUPFAM" id="SSF55008">
    <property type="entry name" value="HMA, heavy metal-associated domain"/>
    <property type="match status" value="1"/>
</dbReference>
<reference evidence="2 3" key="1">
    <citation type="submission" date="2019-02" db="EMBL/GenBank/DDBJ databases">
        <title>Deep-cultivation of Planctomycetes and their phenomic and genomic characterization uncovers novel biology.</title>
        <authorList>
            <person name="Wiegand S."/>
            <person name="Jogler M."/>
            <person name="Boedeker C."/>
            <person name="Pinto D."/>
            <person name="Vollmers J."/>
            <person name="Rivas-Marin E."/>
            <person name="Kohn T."/>
            <person name="Peeters S.H."/>
            <person name="Heuer A."/>
            <person name="Rast P."/>
            <person name="Oberbeckmann S."/>
            <person name="Bunk B."/>
            <person name="Jeske O."/>
            <person name="Meyerdierks A."/>
            <person name="Storesund J.E."/>
            <person name="Kallscheuer N."/>
            <person name="Luecker S."/>
            <person name="Lage O.M."/>
            <person name="Pohl T."/>
            <person name="Merkel B.J."/>
            <person name="Hornburger P."/>
            <person name="Mueller R.-W."/>
            <person name="Bruemmer F."/>
            <person name="Labrenz M."/>
            <person name="Spormann A.M."/>
            <person name="Op den Camp H."/>
            <person name="Overmann J."/>
            <person name="Amann R."/>
            <person name="Jetten M.S.M."/>
            <person name="Mascher T."/>
            <person name="Medema M.H."/>
            <person name="Devos D.P."/>
            <person name="Kaster A.-K."/>
            <person name="Ovreas L."/>
            <person name="Rohde M."/>
            <person name="Galperin M.Y."/>
            <person name="Jogler C."/>
        </authorList>
    </citation>
    <scope>NUCLEOTIDE SEQUENCE [LARGE SCALE GENOMIC DNA]</scope>
    <source>
        <strain evidence="2 3">ETA_A1</strain>
    </source>
</reference>
<sequence length="112" mass="11958">MSVWWGVPAAVAVVGVEARSVEPPPRPVPTDGPNQVVIYVPAMTCASCPEKVAAALARVTGVRADSIQADRRTRQVKFTVADRATFNVAKVREAIAAAGYRRTDLLTGPTER</sequence>
<dbReference type="CDD" id="cd00371">
    <property type="entry name" value="HMA"/>
    <property type="match status" value="1"/>
</dbReference>
<name>A0A517XXI9_9BACT</name>
<keyword evidence="3" id="KW-1185">Reference proteome</keyword>
<dbReference type="InterPro" id="IPR006121">
    <property type="entry name" value="HMA_dom"/>
</dbReference>
<dbReference type="RefSeq" id="WP_202920294.1">
    <property type="nucleotide sequence ID" value="NZ_CP036273.1"/>
</dbReference>
<proteinExistence type="predicted"/>
<dbReference type="Proteomes" id="UP000319576">
    <property type="component" value="Chromosome"/>
</dbReference>
<dbReference type="GO" id="GO:0046872">
    <property type="term" value="F:metal ion binding"/>
    <property type="evidence" value="ECO:0007669"/>
    <property type="project" value="InterPro"/>
</dbReference>
<dbReference type="Gene3D" id="3.30.70.100">
    <property type="match status" value="1"/>
</dbReference>
<dbReference type="AlphaFoldDB" id="A0A517XXI9"/>
<dbReference type="PROSITE" id="PS50846">
    <property type="entry name" value="HMA_2"/>
    <property type="match status" value="1"/>
</dbReference>
<evidence type="ECO:0000313" key="2">
    <source>
        <dbReference type="EMBL" id="QDU22228.1"/>
    </source>
</evidence>
<dbReference type="KEGG" id="uli:ETAA1_42050"/>
<dbReference type="InterPro" id="IPR036163">
    <property type="entry name" value="HMA_dom_sf"/>
</dbReference>
<protein>
    <submittedName>
        <fullName evidence="2">Mercuric transport protein periplasmic component</fullName>
    </submittedName>
</protein>
<organism evidence="2 3">
    <name type="scientific">Urbifossiella limnaea</name>
    <dbReference type="NCBI Taxonomy" id="2528023"/>
    <lineage>
        <taxon>Bacteria</taxon>
        <taxon>Pseudomonadati</taxon>
        <taxon>Planctomycetota</taxon>
        <taxon>Planctomycetia</taxon>
        <taxon>Gemmatales</taxon>
        <taxon>Gemmataceae</taxon>
        <taxon>Urbifossiella</taxon>
    </lineage>
</organism>